<comment type="caution">
    <text evidence="2">The sequence shown here is derived from an EMBL/GenBank/DDBJ whole genome shotgun (WGS) entry which is preliminary data.</text>
</comment>
<gene>
    <name evidence="2" type="ORF">BCR34DRAFT_654416</name>
</gene>
<sequence>MSSSAAAGPPGTQEERRSGLGKYVKRMSSVFKREKPSKKSSVASSTPATPSTPTFATAKEEPTKEETTAAPAVPAPSTATPASPAAPAAPAAPAVPTTAPAAETEAVPAQPVTRQVNRAALQHERAKALCAKYGLTLELTNWIAPPAAPVNVQRVEKPIRMRVHRSCHHCGTTYGSDKVCAKCDHKRCKKCPRYPKKPSAGDEAREVQPTDRPRKKKALTVTSKAGGELVYQPVKQRVRRTCHKCQTLFIPPTSTVCESCRHVRCTKCPREPAKLSKWPNGYPGDAEPDSETEVEREPDMSKRVWRKPRTRVRWECEECHRMFIDSSAQCQGCGHERCDKCVRKP</sequence>
<dbReference type="Proteomes" id="UP000193144">
    <property type="component" value="Unassembled WGS sequence"/>
</dbReference>
<name>A0A1Y2A8M2_9PLEO</name>
<evidence type="ECO:0000313" key="2">
    <source>
        <dbReference type="EMBL" id="ORY18385.1"/>
    </source>
</evidence>
<feature type="compositionally biased region" description="Basic and acidic residues" evidence="1">
    <location>
        <begin position="58"/>
        <end position="67"/>
    </location>
</feature>
<dbReference type="EMBL" id="MCFA01000007">
    <property type="protein sequence ID" value="ORY18385.1"/>
    <property type="molecule type" value="Genomic_DNA"/>
</dbReference>
<feature type="region of interest" description="Disordered" evidence="1">
    <location>
        <begin position="1"/>
        <end position="110"/>
    </location>
</feature>
<feature type="compositionally biased region" description="Low complexity" evidence="1">
    <location>
        <begin position="68"/>
        <end position="109"/>
    </location>
</feature>
<reference evidence="2 3" key="1">
    <citation type="submission" date="2016-07" db="EMBL/GenBank/DDBJ databases">
        <title>Pervasive Adenine N6-methylation of Active Genes in Fungi.</title>
        <authorList>
            <consortium name="DOE Joint Genome Institute"/>
            <person name="Mondo S.J."/>
            <person name="Dannebaum R.O."/>
            <person name="Kuo R.C."/>
            <person name="Labutti K."/>
            <person name="Haridas S."/>
            <person name="Kuo A."/>
            <person name="Salamov A."/>
            <person name="Ahrendt S.R."/>
            <person name="Lipzen A."/>
            <person name="Sullivan W."/>
            <person name="Andreopoulos W.B."/>
            <person name="Clum A."/>
            <person name="Lindquist E."/>
            <person name="Daum C."/>
            <person name="Ramamoorthy G.K."/>
            <person name="Gryganskyi A."/>
            <person name="Culley D."/>
            <person name="Magnuson J.K."/>
            <person name="James T.Y."/>
            <person name="O'Malley M.A."/>
            <person name="Stajich J.E."/>
            <person name="Spatafora J.W."/>
            <person name="Visel A."/>
            <person name="Grigoriev I.V."/>
        </authorList>
    </citation>
    <scope>NUCLEOTIDE SEQUENCE [LARGE SCALE GENOMIC DNA]</scope>
    <source>
        <strain evidence="2 3">CBS 115471</strain>
    </source>
</reference>
<feature type="compositionally biased region" description="Basic and acidic residues" evidence="1">
    <location>
        <begin position="199"/>
        <end position="212"/>
    </location>
</feature>
<evidence type="ECO:0000256" key="1">
    <source>
        <dbReference type="SAM" id="MobiDB-lite"/>
    </source>
</evidence>
<dbReference type="OrthoDB" id="5370011at2759"/>
<feature type="region of interest" description="Disordered" evidence="1">
    <location>
        <begin position="194"/>
        <end position="218"/>
    </location>
</feature>
<keyword evidence="3" id="KW-1185">Reference proteome</keyword>
<feature type="region of interest" description="Disordered" evidence="1">
    <location>
        <begin position="279"/>
        <end position="302"/>
    </location>
</feature>
<accession>A0A1Y2A8M2</accession>
<evidence type="ECO:0000313" key="3">
    <source>
        <dbReference type="Proteomes" id="UP000193144"/>
    </source>
</evidence>
<feature type="compositionally biased region" description="Basic and acidic residues" evidence="1">
    <location>
        <begin position="293"/>
        <end position="302"/>
    </location>
</feature>
<proteinExistence type="predicted"/>
<feature type="compositionally biased region" description="Low complexity" evidence="1">
    <location>
        <begin position="39"/>
        <end position="57"/>
    </location>
</feature>
<protein>
    <submittedName>
        <fullName evidence="2">Uncharacterized protein</fullName>
    </submittedName>
</protein>
<organism evidence="2 3">
    <name type="scientific">Clohesyomyces aquaticus</name>
    <dbReference type="NCBI Taxonomy" id="1231657"/>
    <lineage>
        <taxon>Eukaryota</taxon>
        <taxon>Fungi</taxon>
        <taxon>Dikarya</taxon>
        <taxon>Ascomycota</taxon>
        <taxon>Pezizomycotina</taxon>
        <taxon>Dothideomycetes</taxon>
        <taxon>Pleosporomycetidae</taxon>
        <taxon>Pleosporales</taxon>
        <taxon>Lindgomycetaceae</taxon>
        <taxon>Clohesyomyces</taxon>
    </lineage>
</organism>
<dbReference type="AlphaFoldDB" id="A0A1Y2A8M2"/>